<evidence type="ECO:0000256" key="2">
    <source>
        <dbReference type="ARBA" id="ARBA00022679"/>
    </source>
</evidence>
<feature type="binding site" evidence="4">
    <location>
        <begin position="15"/>
        <end position="17"/>
    </location>
    <ligand>
        <name>N(1)-(5-phospho-beta-D-ribosyl)glycinamide</name>
        <dbReference type="ChEBI" id="CHEBI:143788"/>
    </ligand>
</feature>
<evidence type="ECO:0000313" key="7">
    <source>
        <dbReference type="Proteomes" id="UP000618926"/>
    </source>
</evidence>
<dbReference type="InterPro" id="IPR036477">
    <property type="entry name" value="Formyl_transf_N_sf"/>
</dbReference>
<feature type="binding site" evidence="4">
    <location>
        <position position="110"/>
    </location>
    <ligand>
        <name>(6R)-10-formyltetrahydrofolate</name>
        <dbReference type="ChEBI" id="CHEBI:195366"/>
    </ligand>
</feature>
<dbReference type="InterPro" id="IPR004607">
    <property type="entry name" value="GART"/>
</dbReference>
<keyword evidence="3 4" id="KW-0658">Purine biosynthesis</keyword>
<evidence type="ECO:0000256" key="3">
    <source>
        <dbReference type="ARBA" id="ARBA00022755"/>
    </source>
</evidence>
<dbReference type="RefSeq" id="WP_066357383.1">
    <property type="nucleotide sequence ID" value="NZ_JADBFD010000016.1"/>
</dbReference>
<dbReference type="EMBL" id="JADBFD010000016">
    <property type="protein sequence ID" value="MBE2888622.1"/>
    <property type="molecule type" value="Genomic_DNA"/>
</dbReference>
<evidence type="ECO:0000256" key="4">
    <source>
        <dbReference type="HAMAP-Rule" id="MF_01930"/>
    </source>
</evidence>
<name>A0ABR9NWH0_9BACT</name>
<evidence type="ECO:0000313" key="6">
    <source>
        <dbReference type="EMBL" id="MBE2888622.1"/>
    </source>
</evidence>
<protein>
    <recommendedName>
        <fullName evidence="4">Phosphoribosylglycinamide formyltransferase</fullName>
        <ecNumber evidence="4">2.1.2.2</ecNumber>
    </recommendedName>
    <alternativeName>
        <fullName evidence="4">5'-phosphoribosylglycinamide transformylase</fullName>
    </alternativeName>
    <alternativeName>
        <fullName evidence="4">GAR transformylase</fullName>
        <shortName evidence="4">GART</shortName>
    </alternativeName>
</protein>
<feature type="site" description="Raises pKa of active site His" evidence="4">
    <location>
        <position position="148"/>
    </location>
</feature>
<comment type="caution">
    <text evidence="6">The sequence shown here is derived from an EMBL/GenBank/DDBJ whole genome shotgun (WGS) entry which is preliminary data.</text>
</comment>
<dbReference type="EC" id="2.1.2.2" evidence="4"/>
<gene>
    <name evidence="4" type="primary">purN</name>
    <name evidence="6" type="ORF">IIE05_11640</name>
</gene>
<evidence type="ECO:0000259" key="5">
    <source>
        <dbReference type="Pfam" id="PF00551"/>
    </source>
</evidence>
<comment type="function">
    <text evidence="4">Catalyzes the transfer of a formyl group from 10-formyltetrahydrofolate to 5-phospho-ribosyl-glycinamide (GAR), producing 5-phospho-ribosyl-N-formylglycinamide (FGAR) and tetrahydrofolate.</text>
</comment>
<evidence type="ECO:0000256" key="1">
    <source>
        <dbReference type="ARBA" id="ARBA00005054"/>
    </source>
</evidence>
<keyword evidence="2 4" id="KW-0808">Transferase</keyword>
<comment type="catalytic activity">
    <reaction evidence="4">
        <text>N(1)-(5-phospho-beta-D-ribosyl)glycinamide + (6R)-10-formyltetrahydrofolate = N(2)-formyl-N(1)-(5-phospho-beta-D-ribosyl)glycinamide + (6S)-5,6,7,8-tetrahydrofolate + H(+)</text>
        <dbReference type="Rhea" id="RHEA:15053"/>
        <dbReference type="ChEBI" id="CHEBI:15378"/>
        <dbReference type="ChEBI" id="CHEBI:57453"/>
        <dbReference type="ChEBI" id="CHEBI:143788"/>
        <dbReference type="ChEBI" id="CHEBI:147286"/>
        <dbReference type="ChEBI" id="CHEBI:195366"/>
        <dbReference type="EC" id="2.1.2.2"/>
    </reaction>
</comment>
<comment type="similarity">
    <text evidence="4">Belongs to the GART family.</text>
</comment>
<dbReference type="GO" id="GO:0004644">
    <property type="term" value="F:phosphoribosylglycinamide formyltransferase activity"/>
    <property type="evidence" value="ECO:0007669"/>
    <property type="project" value="UniProtKB-EC"/>
</dbReference>
<sequence length="207" mass="22330">MIEPLAVGVLVSGNGSNLQAIIDRIEADSLPVRIACVISNKADAFGLERARKHGIPAIHIDHRAHGGRESYDAALVETLRGHGVQLVVLAGFMRIVTSVLLDAFPNAVMNIHPALLPAFPGLHAQAQALRYGVKFSGCTVHFVDEGTDTGPIIIQAVVPVLDDDDEASLSARIQVEEHRTYPEAVRLFAERRLRIEGRKVSMLPPGA</sequence>
<keyword evidence="7" id="KW-1185">Reference proteome</keyword>
<dbReference type="PANTHER" id="PTHR43369:SF2">
    <property type="entry name" value="PHOSPHORIBOSYLGLYCINAMIDE FORMYLTRANSFERASE"/>
    <property type="match status" value="1"/>
</dbReference>
<dbReference type="Proteomes" id="UP000618926">
    <property type="component" value="Unassembled WGS sequence"/>
</dbReference>
<feature type="active site" description="Proton donor" evidence="4">
    <location>
        <position position="112"/>
    </location>
</feature>
<dbReference type="SUPFAM" id="SSF53328">
    <property type="entry name" value="Formyltransferase"/>
    <property type="match status" value="1"/>
</dbReference>
<proteinExistence type="inferred from homology"/>
<reference evidence="6 7" key="1">
    <citation type="submission" date="2020-10" db="EMBL/GenBank/DDBJ databases">
        <title>Investigation of anaerobic biodegradation of phenanthrene by a sulfate-dependent Geobacter anodireducens strain PheS2.</title>
        <authorList>
            <person name="Zhang Z."/>
        </authorList>
    </citation>
    <scope>NUCLEOTIDE SEQUENCE [LARGE SCALE GENOMIC DNA]</scope>
    <source>
        <strain evidence="6 7">PheS2</strain>
    </source>
</reference>
<organism evidence="6 7">
    <name type="scientific">Geobacter anodireducens</name>
    <dbReference type="NCBI Taxonomy" id="1340425"/>
    <lineage>
        <taxon>Bacteria</taxon>
        <taxon>Pseudomonadati</taxon>
        <taxon>Thermodesulfobacteriota</taxon>
        <taxon>Desulfuromonadia</taxon>
        <taxon>Geobacterales</taxon>
        <taxon>Geobacteraceae</taxon>
        <taxon>Geobacter</taxon>
    </lineage>
</organism>
<feature type="domain" description="Formyl transferase N-terminal" evidence="5">
    <location>
        <begin position="9"/>
        <end position="185"/>
    </location>
</feature>
<dbReference type="PANTHER" id="PTHR43369">
    <property type="entry name" value="PHOSPHORIBOSYLGLYCINAMIDE FORMYLTRANSFERASE"/>
    <property type="match status" value="1"/>
</dbReference>
<dbReference type="CDD" id="cd08645">
    <property type="entry name" value="FMT_core_GART"/>
    <property type="match status" value="1"/>
</dbReference>
<dbReference type="Gene3D" id="3.40.50.170">
    <property type="entry name" value="Formyl transferase, N-terminal domain"/>
    <property type="match status" value="1"/>
</dbReference>
<dbReference type="Pfam" id="PF00551">
    <property type="entry name" value="Formyl_trans_N"/>
    <property type="match status" value="1"/>
</dbReference>
<accession>A0ABR9NWH0</accession>
<feature type="binding site" evidence="4">
    <location>
        <begin position="93"/>
        <end position="96"/>
    </location>
    <ligand>
        <name>(6R)-10-formyltetrahydrofolate</name>
        <dbReference type="ChEBI" id="CHEBI:195366"/>
    </ligand>
</feature>
<dbReference type="HAMAP" id="MF_01930">
    <property type="entry name" value="PurN"/>
    <property type="match status" value="1"/>
</dbReference>
<comment type="pathway">
    <text evidence="1 4">Purine metabolism; IMP biosynthesis via de novo pathway; N(2)-formyl-N(1)-(5-phospho-D-ribosyl)glycinamide from N(1)-(5-phospho-D-ribosyl)glycinamide (10-formyl THF route): step 1/1.</text>
</comment>
<feature type="binding site" evidence="4">
    <location>
        <position position="68"/>
    </location>
    <ligand>
        <name>(6R)-10-formyltetrahydrofolate</name>
        <dbReference type="ChEBI" id="CHEBI:195366"/>
    </ligand>
</feature>
<dbReference type="NCBIfam" id="TIGR00639">
    <property type="entry name" value="PurN"/>
    <property type="match status" value="1"/>
</dbReference>
<dbReference type="InterPro" id="IPR002376">
    <property type="entry name" value="Formyl_transf_N"/>
</dbReference>